<dbReference type="Pfam" id="PF17853">
    <property type="entry name" value="GGDEF_2"/>
    <property type="match status" value="1"/>
</dbReference>
<dbReference type="HOGENOM" id="CLU_017436_3_0_9"/>
<dbReference type="PANTHER" id="PTHR33744:SF1">
    <property type="entry name" value="DNA-BINDING TRANSCRIPTIONAL ACTIVATOR ADER"/>
    <property type="match status" value="1"/>
</dbReference>
<feature type="domain" description="PucR C-terminal helix-turn-helix" evidence="3">
    <location>
        <begin position="489"/>
        <end position="547"/>
    </location>
</feature>
<evidence type="ECO:0000259" key="3">
    <source>
        <dbReference type="Pfam" id="PF13556"/>
    </source>
</evidence>
<dbReference type="OrthoDB" id="142218at2"/>
<proteinExistence type="inferred from homology"/>
<dbReference type="RefSeq" id="WP_045672804.1">
    <property type="nucleotide sequence ID" value="NZ_CP011058.1"/>
</dbReference>
<name>A0A0D5NPZ1_9BACL</name>
<dbReference type="InterPro" id="IPR051448">
    <property type="entry name" value="CdaR-like_regulators"/>
</dbReference>
<feature type="domain" description="Purine catabolism PurC-like" evidence="2">
    <location>
        <begin position="14"/>
        <end position="123"/>
    </location>
</feature>
<dbReference type="AlphaFoldDB" id="A0A0D5NPZ1"/>
<keyword evidence="6" id="KW-1185">Reference proteome</keyword>
<dbReference type="Pfam" id="PF13556">
    <property type="entry name" value="HTH_30"/>
    <property type="match status" value="1"/>
</dbReference>
<dbReference type="PATRIC" id="fig|1126833.4.peg.5726"/>
<evidence type="ECO:0000256" key="1">
    <source>
        <dbReference type="ARBA" id="ARBA00006754"/>
    </source>
</evidence>
<dbReference type="InterPro" id="IPR025736">
    <property type="entry name" value="PucR_C-HTH_dom"/>
</dbReference>
<dbReference type="PANTHER" id="PTHR33744">
    <property type="entry name" value="CARBOHYDRATE DIACID REGULATOR"/>
    <property type="match status" value="1"/>
</dbReference>
<accession>A0A0D5NPZ1</accession>
<feature type="domain" description="CdaR GGDEF-like" evidence="4">
    <location>
        <begin position="291"/>
        <end position="436"/>
    </location>
</feature>
<evidence type="ECO:0000313" key="6">
    <source>
        <dbReference type="Proteomes" id="UP000032633"/>
    </source>
</evidence>
<dbReference type="Pfam" id="PF07905">
    <property type="entry name" value="PucR"/>
    <property type="match status" value="1"/>
</dbReference>
<reference evidence="5 6" key="1">
    <citation type="journal article" date="2015" name="J. Biotechnol.">
        <title>Complete genome sequence of Paenibacillus beijingensis 7188(T) (=DSM 24997(T)), a novel rhizobacterium from jujube garden soil.</title>
        <authorList>
            <person name="Kwak Y."/>
            <person name="Shin J.H."/>
        </authorList>
    </citation>
    <scope>NUCLEOTIDE SEQUENCE [LARGE SCALE GENOMIC DNA]</scope>
    <source>
        <strain evidence="5 6">DSM 24997</strain>
    </source>
</reference>
<dbReference type="Gene3D" id="1.10.10.2840">
    <property type="entry name" value="PucR C-terminal helix-turn-helix domain"/>
    <property type="match status" value="1"/>
</dbReference>
<evidence type="ECO:0000313" key="5">
    <source>
        <dbReference type="EMBL" id="AJY77379.1"/>
    </source>
</evidence>
<dbReference type="KEGG" id="pbj:VN24_26030"/>
<sequence length="552" mass="62686">MGVSVREAMGIGGLTRCKVVAGEKGLEKIINHITVMEVPDVIRWLKGNELLLTSLYPIKEDEEAISRLVEQLHEVGSSALAVKTHRYVDEIPQAILEAGNRFDFPIIEIDNEVSYLDIMSPLIELMLRKSNPGEEQKESFFQWITELAMGGKGIPALISAVQQMTGNILTVGSEIPTLEGYFQGRNVARLTRAQKNELKSAKRTIRMQRTLDGQMTPCIVTPLLLNDELCGEVTCWQTKREFLESDFHVLDRTVPLMAMEFLKVMTKSDVEQNYKDDFLSEVLLGQVQENAEMIMKGNHFGWDLSKNYQVFTIACGERPHLSKSGDNESLRYQERKRILMRRVAEIFRLSTHNVIITEQKELIAVLYPREDGSGKEGLLYLNDPQKGAIINVANSVRRHLSKEFDDLSITIGIGRFYPGLKGIHRSYSESCKAIRLGGPITEESGLIHYEDLGIYRILSQMEDWNELEGLYSETIGKLVEYDWTNNSNLVATLKEYFANNCALAETAEKLFVHANTMKYRLQKIEQLTGCSVHDSEKRLMLHVGLKIHQILQ</sequence>
<dbReference type="Proteomes" id="UP000032633">
    <property type="component" value="Chromosome"/>
</dbReference>
<comment type="similarity">
    <text evidence="1">Belongs to the CdaR family.</text>
</comment>
<gene>
    <name evidence="5" type="ORF">VN24_26030</name>
</gene>
<dbReference type="InterPro" id="IPR042070">
    <property type="entry name" value="PucR_C-HTH_sf"/>
</dbReference>
<evidence type="ECO:0000259" key="2">
    <source>
        <dbReference type="Pfam" id="PF07905"/>
    </source>
</evidence>
<protein>
    <submittedName>
        <fullName evidence="5">Transcriptional regulator CdaR</fullName>
    </submittedName>
</protein>
<evidence type="ECO:0000259" key="4">
    <source>
        <dbReference type="Pfam" id="PF17853"/>
    </source>
</evidence>
<dbReference type="InterPro" id="IPR012914">
    <property type="entry name" value="PucR_dom"/>
</dbReference>
<reference evidence="6" key="2">
    <citation type="submission" date="2015-03" db="EMBL/GenBank/DDBJ databases">
        <title>Genome sequence of Paenibacillus beijingensis strain DSM 24997T.</title>
        <authorList>
            <person name="Kwak Y."/>
            <person name="Shin J.-H."/>
        </authorList>
    </citation>
    <scope>NUCLEOTIDE SEQUENCE [LARGE SCALE GENOMIC DNA]</scope>
    <source>
        <strain evidence="6">DSM 24997</strain>
    </source>
</reference>
<dbReference type="InterPro" id="IPR041522">
    <property type="entry name" value="CdaR_GGDEF"/>
</dbReference>
<organism evidence="5 6">
    <name type="scientific">Paenibacillus beijingensis</name>
    <dbReference type="NCBI Taxonomy" id="1126833"/>
    <lineage>
        <taxon>Bacteria</taxon>
        <taxon>Bacillati</taxon>
        <taxon>Bacillota</taxon>
        <taxon>Bacilli</taxon>
        <taxon>Bacillales</taxon>
        <taxon>Paenibacillaceae</taxon>
        <taxon>Paenibacillus</taxon>
    </lineage>
</organism>
<dbReference type="EMBL" id="CP011058">
    <property type="protein sequence ID" value="AJY77379.1"/>
    <property type="molecule type" value="Genomic_DNA"/>
</dbReference>